<evidence type="ECO:0000256" key="7">
    <source>
        <dbReference type="ARBA" id="ARBA00025735"/>
    </source>
</evidence>
<dbReference type="GO" id="GO:0051382">
    <property type="term" value="P:kinetochore assembly"/>
    <property type="evidence" value="ECO:0007669"/>
    <property type="project" value="InterPro"/>
</dbReference>
<keyword evidence="8" id="KW-0175">Coiled coil</keyword>
<keyword evidence="4" id="KW-0995">Kinetochore</keyword>
<evidence type="ECO:0000256" key="1">
    <source>
        <dbReference type="ARBA" id="ARBA00004123"/>
    </source>
</evidence>
<feature type="coiled-coil region" evidence="8">
    <location>
        <begin position="133"/>
        <end position="160"/>
    </location>
</feature>
<comment type="subcellular location">
    <subcellularLocation>
        <location evidence="2">Chromosome</location>
        <location evidence="2">Centromere</location>
        <location evidence="2">Kinetochore</location>
    </subcellularLocation>
    <subcellularLocation>
        <location evidence="1">Nucleus</location>
    </subcellularLocation>
</comment>
<evidence type="ECO:0000256" key="4">
    <source>
        <dbReference type="ARBA" id="ARBA00022838"/>
    </source>
</evidence>
<dbReference type="InterPro" id="IPR008426">
    <property type="entry name" value="CENP-H_C"/>
</dbReference>
<evidence type="ECO:0000256" key="3">
    <source>
        <dbReference type="ARBA" id="ARBA00022454"/>
    </source>
</evidence>
<evidence type="ECO:0000256" key="6">
    <source>
        <dbReference type="ARBA" id="ARBA00023328"/>
    </source>
</evidence>
<gene>
    <name evidence="10" type="ORF">BN1211_3888</name>
</gene>
<evidence type="ECO:0000256" key="8">
    <source>
        <dbReference type="SAM" id="Coils"/>
    </source>
</evidence>
<evidence type="ECO:0000313" key="10">
    <source>
        <dbReference type="EMBL" id="CEP23328.1"/>
    </source>
</evidence>
<evidence type="ECO:0000256" key="5">
    <source>
        <dbReference type="ARBA" id="ARBA00023242"/>
    </source>
</evidence>
<comment type="similarity">
    <text evidence="7">Belongs to the CENP-H/MCM16 family.</text>
</comment>
<proteinExistence type="inferred from homology"/>
<evidence type="ECO:0000259" key="9">
    <source>
        <dbReference type="Pfam" id="PF05837"/>
    </source>
</evidence>
<dbReference type="AlphaFoldDB" id="A0A0H5C5T1"/>
<organism evidence="10 11">
    <name type="scientific">Cyberlindnera jadinii (strain ATCC 18201 / CBS 1600 / BCRC 20928 / JCM 3617 / NBRC 0987 / NRRL Y-1542)</name>
    <name type="common">Torula yeast</name>
    <name type="synonym">Candida utilis</name>
    <dbReference type="NCBI Taxonomy" id="983966"/>
    <lineage>
        <taxon>Eukaryota</taxon>
        <taxon>Fungi</taxon>
        <taxon>Dikarya</taxon>
        <taxon>Ascomycota</taxon>
        <taxon>Saccharomycotina</taxon>
        <taxon>Saccharomycetes</taxon>
        <taxon>Phaffomycetales</taxon>
        <taxon>Phaffomycetaceae</taxon>
        <taxon>Cyberlindnera</taxon>
    </lineage>
</organism>
<name>A0A0H5C5T1_CYBJN</name>
<keyword evidence="6" id="KW-0137">Centromere</keyword>
<sequence length="234" mass="27171">MELQKRELESLLRGKDSQTVALDVLEHEYVKTYEELIDTLDTLMEYETCRTTRDINISREDILHDYTGEGDVSSLANTLEYERGIQRIRKLVVETGHRTIPILRAVHQVDGIPQRESSLADMLDNRDQMFLEIIKLSNSVKKKQEELFALERDNERLLAESTLLSTVSRSDKDDQNGETKDNSEMLKRELETAIDKSTRYAEQIQRVIFEEGLDWYNDKDLLDIVELCGSITQL</sequence>
<dbReference type="Pfam" id="PF05837">
    <property type="entry name" value="CENP-H"/>
    <property type="match status" value="1"/>
</dbReference>
<evidence type="ECO:0000256" key="2">
    <source>
        <dbReference type="ARBA" id="ARBA00004629"/>
    </source>
</evidence>
<evidence type="ECO:0000313" key="11">
    <source>
        <dbReference type="Proteomes" id="UP000038830"/>
    </source>
</evidence>
<feature type="domain" description="Centromere protein H C-terminal" evidence="9">
    <location>
        <begin position="38"/>
        <end position="225"/>
    </location>
</feature>
<protein>
    <recommendedName>
        <fullName evidence="9">Centromere protein H C-terminal domain-containing protein</fullName>
    </recommendedName>
</protein>
<dbReference type="GO" id="GO:0000776">
    <property type="term" value="C:kinetochore"/>
    <property type="evidence" value="ECO:0007669"/>
    <property type="project" value="UniProtKB-KW"/>
</dbReference>
<dbReference type="Proteomes" id="UP000038830">
    <property type="component" value="Unassembled WGS sequence"/>
</dbReference>
<dbReference type="GO" id="GO:0005634">
    <property type="term" value="C:nucleus"/>
    <property type="evidence" value="ECO:0007669"/>
    <property type="project" value="UniProtKB-SubCell"/>
</dbReference>
<keyword evidence="3" id="KW-0158">Chromosome</keyword>
<dbReference type="EMBL" id="CDQK01000004">
    <property type="protein sequence ID" value="CEP23328.1"/>
    <property type="molecule type" value="Genomic_DNA"/>
</dbReference>
<reference evidence="11" key="1">
    <citation type="journal article" date="2015" name="J. Biotechnol.">
        <title>The structure of the Cyberlindnera jadinii genome and its relation to Candida utilis analyzed by the occurrence of single nucleotide polymorphisms.</title>
        <authorList>
            <person name="Rupp O."/>
            <person name="Brinkrolf K."/>
            <person name="Buerth C."/>
            <person name="Kunigo M."/>
            <person name="Schneider J."/>
            <person name="Jaenicke S."/>
            <person name="Goesmann A."/>
            <person name="Puehler A."/>
            <person name="Jaeger K.-E."/>
            <person name="Ernst J.F."/>
        </authorList>
    </citation>
    <scope>NUCLEOTIDE SEQUENCE [LARGE SCALE GENOMIC DNA]</scope>
    <source>
        <strain evidence="11">ATCC 18201 / CBS 1600 / BCRC 20928 / JCM 3617 / NBRC 0987 / NRRL Y-1542</strain>
    </source>
</reference>
<keyword evidence="5" id="KW-0539">Nucleus</keyword>
<accession>A0A0H5C5T1</accession>